<evidence type="ECO:0000256" key="1">
    <source>
        <dbReference type="SAM" id="Phobius"/>
    </source>
</evidence>
<dbReference type="AlphaFoldDB" id="A0A6A8MAS3"/>
<name>A0A6A8MAS3_9FIRM</name>
<proteinExistence type="predicted"/>
<dbReference type="EMBL" id="VUNB01000002">
    <property type="protein sequence ID" value="MST68396.1"/>
    <property type="molecule type" value="Genomic_DNA"/>
</dbReference>
<gene>
    <name evidence="2" type="ORF">FYJ66_02160</name>
</gene>
<dbReference type="SUPFAM" id="SSF48317">
    <property type="entry name" value="Acid phosphatase/Vanadium-dependent haloperoxidase"/>
    <property type="match status" value="1"/>
</dbReference>
<evidence type="ECO:0000313" key="2">
    <source>
        <dbReference type="EMBL" id="MST68396.1"/>
    </source>
</evidence>
<protein>
    <submittedName>
        <fullName evidence="2">Divergent PAP2 family protein</fullName>
    </submittedName>
</protein>
<feature type="transmembrane region" description="Helical" evidence="1">
    <location>
        <begin position="75"/>
        <end position="93"/>
    </location>
</feature>
<reference evidence="2" key="1">
    <citation type="submission" date="2019-09" db="EMBL/GenBank/DDBJ databases">
        <title>In-depth cultivation of the pig gut microbiome towards novel bacterial diversity and tailored functional studies.</title>
        <authorList>
            <person name="Wylensek D."/>
            <person name="Hitch T.C.A."/>
            <person name="Clavel T."/>
        </authorList>
    </citation>
    <scope>NUCLEOTIDE SEQUENCE</scope>
    <source>
        <strain evidence="2">RF-744-FAT-WT-3</strain>
    </source>
</reference>
<feature type="transmembrane region" description="Helical" evidence="1">
    <location>
        <begin position="146"/>
        <end position="165"/>
    </location>
</feature>
<dbReference type="PANTHER" id="PTHR31446">
    <property type="entry name" value="ACID PHOSPHATASE/VANADIUM-DEPENDENT HALOPEROXIDASE-RELATED PROTEIN"/>
    <property type="match status" value="1"/>
</dbReference>
<comment type="caution">
    <text evidence="2">The sequence shown here is derived from an EMBL/GenBank/DDBJ whole genome shotgun (WGS) entry which is preliminary data.</text>
</comment>
<keyword evidence="1" id="KW-0472">Membrane</keyword>
<dbReference type="RefSeq" id="WP_154571876.1">
    <property type="nucleotide sequence ID" value="NZ_VUNB01000002.1"/>
</dbReference>
<sequence length="166" mass="17903">MIFSITRIIYNSLFMAAAISWLIAQVMKVVTASIRNGGFSRQLLTSSGGFPSSHSATVSALVAMSFRLYGGDSEIFAVTFFLAMIVMYDAVGVRAETGRQSEILNGLMKNHPELFESQETGKTTGEGKHSHVEKTITLNEKTGHTLPELIAGIAIGVLVSAFLPVF</sequence>
<organism evidence="2">
    <name type="scientific">Baileyella intestinalis</name>
    <dbReference type="NCBI Taxonomy" id="2606709"/>
    <lineage>
        <taxon>Bacteria</taxon>
        <taxon>Bacillati</taxon>
        <taxon>Bacillota</taxon>
        <taxon>Clostridia</taxon>
        <taxon>Peptostreptococcales</taxon>
        <taxon>Anaerovoracaceae</taxon>
        <taxon>Baileyella</taxon>
    </lineage>
</organism>
<dbReference type="PANTHER" id="PTHR31446:SF29">
    <property type="entry name" value="ACID PHOSPHATASE_VANADIUM-DEPENDENT HALOPEROXIDASE-RELATED PROTEIN"/>
    <property type="match status" value="1"/>
</dbReference>
<keyword evidence="1" id="KW-1133">Transmembrane helix</keyword>
<dbReference type="InterPro" id="IPR036938">
    <property type="entry name" value="PAP2/HPO_sf"/>
</dbReference>
<accession>A0A6A8MAS3</accession>
<dbReference type="Pfam" id="PF02681">
    <property type="entry name" value="DUF212"/>
    <property type="match status" value="1"/>
</dbReference>
<keyword evidence="1" id="KW-0812">Transmembrane</keyword>
<dbReference type="InterPro" id="IPR003832">
    <property type="entry name" value="DUF212"/>
</dbReference>